<keyword evidence="3" id="KW-0732">Signal</keyword>
<dbReference type="SMART" id="SM00822">
    <property type="entry name" value="PKS_KR"/>
    <property type="match status" value="1"/>
</dbReference>
<organism evidence="5 6">
    <name type="scientific">Triparma columacea</name>
    <dbReference type="NCBI Taxonomy" id="722753"/>
    <lineage>
        <taxon>Eukaryota</taxon>
        <taxon>Sar</taxon>
        <taxon>Stramenopiles</taxon>
        <taxon>Ochrophyta</taxon>
        <taxon>Bolidophyceae</taxon>
        <taxon>Parmales</taxon>
        <taxon>Triparmaceae</taxon>
        <taxon>Triparma</taxon>
    </lineage>
</organism>
<accession>A0A9W7G3Q3</accession>
<dbReference type="PANTHER" id="PTHR43639:SF1">
    <property type="entry name" value="SHORT-CHAIN DEHYDROGENASE_REDUCTASE FAMILY PROTEIN"/>
    <property type="match status" value="1"/>
</dbReference>
<reference evidence="6" key="1">
    <citation type="journal article" date="2023" name="Commun. Biol.">
        <title>Genome analysis of Parmales, the sister group of diatoms, reveals the evolutionary specialization of diatoms from phago-mixotrophs to photoautotrophs.</title>
        <authorList>
            <person name="Ban H."/>
            <person name="Sato S."/>
            <person name="Yoshikawa S."/>
            <person name="Yamada K."/>
            <person name="Nakamura Y."/>
            <person name="Ichinomiya M."/>
            <person name="Sato N."/>
            <person name="Blanc-Mathieu R."/>
            <person name="Endo H."/>
            <person name="Kuwata A."/>
            <person name="Ogata H."/>
        </authorList>
    </citation>
    <scope>NUCLEOTIDE SEQUENCE [LARGE SCALE GENOMIC DNA]</scope>
</reference>
<evidence type="ECO:0000313" key="5">
    <source>
        <dbReference type="EMBL" id="GMI31791.1"/>
    </source>
</evidence>
<keyword evidence="6" id="KW-1185">Reference proteome</keyword>
<dbReference type="EMBL" id="BRYA01000011">
    <property type="protein sequence ID" value="GMI31791.1"/>
    <property type="molecule type" value="Genomic_DNA"/>
</dbReference>
<evidence type="ECO:0000259" key="4">
    <source>
        <dbReference type="SMART" id="SM00822"/>
    </source>
</evidence>
<dbReference type="Proteomes" id="UP001165065">
    <property type="component" value="Unassembled WGS sequence"/>
</dbReference>
<dbReference type="Pfam" id="PF13561">
    <property type="entry name" value="adh_short_C2"/>
    <property type="match status" value="1"/>
</dbReference>
<dbReference type="OrthoDB" id="1393670at2759"/>
<keyword evidence="2" id="KW-0560">Oxidoreductase</keyword>
<name>A0A9W7G3Q3_9STRA</name>
<evidence type="ECO:0000256" key="2">
    <source>
        <dbReference type="ARBA" id="ARBA00023002"/>
    </source>
</evidence>
<dbReference type="PANTHER" id="PTHR43639">
    <property type="entry name" value="OXIDOREDUCTASE, SHORT-CHAIN DEHYDROGENASE/REDUCTASE FAMILY (AFU_ORTHOLOGUE AFUA_5G02870)"/>
    <property type="match status" value="1"/>
</dbReference>
<protein>
    <recommendedName>
        <fullName evidence="4">Ketoreductase domain-containing protein</fullName>
    </recommendedName>
</protein>
<dbReference type="PRINTS" id="PR00081">
    <property type="entry name" value="GDHRDH"/>
</dbReference>
<dbReference type="AlphaFoldDB" id="A0A9W7G3Q3"/>
<feature type="chain" id="PRO_5040804938" description="Ketoreductase domain-containing protein" evidence="3">
    <location>
        <begin position="17"/>
        <end position="302"/>
    </location>
</feature>
<dbReference type="GO" id="GO:0016491">
    <property type="term" value="F:oxidoreductase activity"/>
    <property type="evidence" value="ECO:0007669"/>
    <property type="project" value="UniProtKB-KW"/>
</dbReference>
<dbReference type="CDD" id="cd05233">
    <property type="entry name" value="SDR_c"/>
    <property type="match status" value="1"/>
</dbReference>
<dbReference type="InterPro" id="IPR036291">
    <property type="entry name" value="NAD(P)-bd_dom_sf"/>
</dbReference>
<evidence type="ECO:0000313" key="6">
    <source>
        <dbReference type="Proteomes" id="UP001165065"/>
    </source>
</evidence>
<dbReference type="Gene3D" id="3.40.50.720">
    <property type="entry name" value="NAD(P)-binding Rossmann-like Domain"/>
    <property type="match status" value="1"/>
</dbReference>
<evidence type="ECO:0000256" key="1">
    <source>
        <dbReference type="ARBA" id="ARBA00006484"/>
    </source>
</evidence>
<dbReference type="FunFam" id="3.40.50.720:FF:000084">
    <property type="entry name" value="Short-chain dehydrogenase reductase"/>
    <property type="match status" value="1"/>
</dbReference>
<dbReference type="PRINTS" id="PR00080">
    <property type="entry name" value="SDRFAMILY"/>
</dbReference>
<dbReference type="NCBIfam" id="NF004847">
    <property type="entry name" value="PRK06198.1"/>
    <property type="match status" value="1"/>
</dbReference>
<proteinExistence type="inferred from homology"/>
<sequence length="302" mass="31945">MTNPVANLLFASSIFAARLCSFRAVASSSPRTFSTSIPSSSLPRSSRFKGKTFIVTGGTSGVGESIALQLAAEGASGVSVVGRNETRGNGVVSKLRDLGCEGLFIKASMDSVPDVQAVVPKHEERFGVAHGLVNSAGDTGRGWLKDQSVESWDRLFAVNARAPFILTQAATNSMIRSKIQGSVVNIITITSHGGQPYLCGYAASKGALSTFTKNAAHQLRKDRIKCNGINIGWTASAAEHKLQVEETGDEKWLEKAGEKVPFGRLVQPGDIAELACFLLSDKSGVCTGSVIDFDQMVIGGYD</sequence>
<gene>
    <name evidence="5" type="ORF">TrCOL_g3339</name>
</gene>
<comment type="caution">
    <text evidence="5">The sequence shown here is derived from an EMBL/GenBank/DDBJ whole genome shotgun (WGS) entry which is preliminary data.</text>
</comment>
<dbReference type="SUPFAM" id="SSF51735">
    <property type="entry name" value="NAD(P)-binding Rossmann-fold domains"/>
    <property type="match status" value="1"/>
</dbReference>
<evidence type="ECO:0000256" key="3">
    <source>
        <dbReference type="SAM" id="SignalP"/>
    </source>
</evidence>
<dbReference type="InterPro" id="IPR057326">
    <property type="entry name" value="KR_dom"/>
</dbReference>
<dbReference type="InterPro" id="IPR002347">
    <property type="entry name" value="SDR_fam"/>
</dbReference>
<comment type="similarity">
    <text evidence="1">Belongs to the short-chain dehydrogenases/reductases (SDR) family.</text>
</comment>
<feature type="domain" description="Ketoreductase" evidence="4">
    <location>
        <begin position="51"/>
        <end position="236"/>
    </location>
</feature>
<feature type="signal peptide" evidence="3">
    <location>
        <begin position="1"/>
        <end position="16"/>
    </location>
</feature>